<gene>
    <name evidence="2" type="ORF">GUJ93_ZPchr0011g28456</name>
</gene>
<proteinExistence type="predicted"/>
<feature type="compositionally biased region" description="Low complexity" evidence="1">
    <location>
        <begin position="12"/>
        <end position="21"/>
    </location>
</feature>
<comment type="caution">
    <text evidence="2">The sequence shown here is derived from an EMBL/GenBank/DDBJ whole genome shotgun (WGS) entry which is preliminary data.</text>
</comment>
<dbReference type="AlphaFoldDB" id="A0A8J5WGV5"/>
<evidence type="ECO:0000256" key="1">
    <source>
        <dbReference type="SAM" id="MobiDB-lite"/>
    </source>
</evidence>
<keyword evidence="3" id="KW-1185">Reference proteome</keyword>
<evidence type="ECO:0000313" key="3">
    <source>
        <dbReference type="Proteomes" id="UP000729402"/>
    </source>
</evidence>
<evidence type="ECO:0000313" key="2">
    <source>
        <dbReference type="EMBL" id="KAG8088836.1"/>
    </source>
</evidence>
<reference evidence="2" key="2">
    <citation type="submission" date="2021-02" db="EMBL/GenBank/DDBJ databases">
        <authorList>
            <person name="Kimball J.A."/>
            <person name="Haas M.W."/>
            <person name="Macchietto M."/>
            <person name="Kono T."/>
            <person name="Duquette J."/>
            <person name="Shao M."/>
        </authorList>
    </citation>
    <scope>NUCLEOTIDE SEQUENCE</scope>
    <source>
        <tissue evidence="2">Fresh leaf tissue</tissue>
    </source>
</reference>
<dbReference type="EMBL" id="JAAALK010000081">
    <property type="protein sequence ID" value="KAG8088836.1"/>
    <property type="molecule type" value="Genomic_DNA"/>
</dbReference>
<feature type="compositionally biased region" description="Gly residues" evidence="1">
    <location>
        <begin position="1"/>
        <end position="11"/>
    </location>
</feature>
<feature type="region of interest" description="Disordered" evidence="1">
    <location>
        <begin position="1"/>
        <end position="39"/>
    </location>
</feature>
<protein>
    <submittedName>
        <fullName evidence="2">Uncharacterized protein</fullName>
    </submittedName>
</protein>
<organism evidence="2 3">
    <name type="scientific">Zizania palustris</name>
    <name type="common">Northern wild rice</name>
    <dbReference type="NCBI Taxonomy" id="103762"/>
    <lineage>
        <taxon>Eukaryota</taxon>
        <taxon>Viridiplantae</taxon>
        <taxon>Streptophyta</taxon>
        <taxon>Embryophyta</taxon>
        <taxon>Tracheophyta</taxon>
        <taxon>Spermatophyta</taxon>
        <taxon>Magnoliopsida</taxon>
        <taxon>Liliopsida</taxon>
        <taxon>Poales</taxon>
        <taxon>Poaceae</taxon>
        <taxon>BOP clade</taxon>
        <taxon>Oryzoideae</taxon>
        <taxon>Oryzeae</taxon>
        <taxon>Zizaniinae</taxon>
        <taxon>Zizania</taxon>
    </lineage>
</organism>
<sequence>MARGGGGGGAPGVVALRGEVTVGREGRGGSGRKRTSGGYAQIALSRPNGTWQRWARVELLGAKGFPQNPVPKFVLVYINKFLPYVHPLR</sequence>
<accession>A0A8J5WGV5</accession>
<reference evidence="2" key="1">
    <citation type="journal article" date="2021" name="bioRxiv">
        <title>Whole Genome Assembly and Annotation of Northern Wild Rice, Zizania palustris L., Supports a Whole Genome Duplication in the Zizania Genus.</title>
        <authorList>
            <person name="Haas M."/>
            <person name="Kono T."/>
            <person name="Macchietto M."/>
            <person name="Millas R."/>
            <person name="McGilp L."/>
            <person name="Shao M."/>
            <person name="Duquette J."/>
            <person name="Hirsch C.N."/>
            <person name="Kimball J."/>
        </authorList>
    </citation>
    <scope>NUCLEOTIDE SEQUENCE</scope>
    <source>
        <tissue evidence="2">Fresh leaf tissue</tissue>
    </source>
</reference>
<dbReference type="Proteomes" id="UP000729402">
    <property type="component" value="Unassembled WGS sequence"/>
</dbReference>
<name>A0A8J5WGV5_ZIZPA</name>